<dbReference type="CDD" id="cd00096">
    <property type="entry name" value="Ig"/>
    <property type="match status" value="1"/>
</dbReference>
<keyword evidence="2" id="KW-0732">Signal</keyword>
<evidence type="ECO:0000313" key="4">
    <source>
        <dbReference type="EMBL" id="KAK8392407.1"/>
    </source>
</evidence>
<dbReference type="InterPro" id="IPR037448">
    <property type="entry name" value="Zig-8"/>
</dbReference>
<dbReference type="Gene3D" id="2.60.40.10">
    <property type="entry name" value="Immunoglobulins"/>
    <property type="match status" value="1"/>
</dbReference>
<protein>
    <recommendedName>
        <fullName evidence="3">Ig-like domain-containing protein</fullName>
    </recommendedName>
</protein>
<dbReference type="AlphaFoldDB" id="A0AAW0U0U6"/>
<name>A0AAW0U0U6_SCYPA</name>
<dbReference type="InterPro" id="IPR007110">
    <property type="entry name" value="Ig-like_dom"/>
</dbReference>
<keyword evidence="5" id="KW-1185">Reference proteome</keyword>
<evidence type="ECO:0000313" key="5">
    <source>
        <dbReference type="Proteomes" id="UP001487740"/>
    </source>
</evidence>
<dbReference type="EMBL" id="JARAKH010000022">
    <property type="protein sequence ID" value="KAK8392407.1"/>
    <property type="molecule type" value="Genomic_DNA"/>
</dbReference>
<dbReference type="Pfam" id="PF13927">
    <property type="entry name" value="Ig_3"/>
    <property type="match status" value="1"/>
</dbReference>
<comment type="caution">
    <text evidence="4">The sequence shown here is derived from an EMBL/GenBank/DDBJ whole genome shotgun (WGS) entry which is preliminary data.</text>
</comment>
<dbReference type="PANTHER" id="PTHR23279:SF36">
    <property type="entry name" value="DEFECTIVE PROBOSCIS EXTENSION RESPONSE 9, ISOFORM A"/>
    <property type="match status" value="1"/>
</dbReference>
<organism evidence="4 5">
    <name type="scientific">Scylla paramamosain</name>
    <name type="common">Mud crab</name>
    <dbReference type="NCBI Taxonomy" id="85552"/>
    <lineage>
        <taxon>Eukaryota</taxon>
        <taxon>Metazoa</taxon>
        <taxon>Ecdysozoa</taxon>
        <taxon>Arthropoda</taxon>
        <taxon>Crustacea</taxon>
        <taxon>Multicrustacea</taxon>
        <taxon>Malacostraca</taxon>
        <taxon>Eumalacostraca</taxon>
        <taxon>Eucarida</taxon>
        <taxon>Decapoda</taxon>
        <taxon>Pleocyemata</taxon>
        <taxon>Brachyura</taxon>
        <taxon>Eubrachyura</taxon>
        <taxon>Portunoidea</taxon>
        <taxon>Portunidae</taxon>
        <taxon>Portuninae</taxon>
        <taxon>Scylla</taxon>
    </lineage>
</organism>
<dbReference type="Proteomes" id="UP001487740">
    <property type="component" value="Unassembled WGS sequence"/>
</dbReference>
<feature type="region of interest" description="Disordered" evidence="1">
    <location>
        <begin position="29"/>
        <end position="72"/>
    </location>
</feature>
<dbReference type="PROSITE" id="PS50835">
    <property type="entry name" value="IG_LIKE"/>
    <property type="match status" value="1"/>
</dbReference>
<feature type="signal peptide" evidence="2">
    <location>
        <begin position="1"/>
        <end position="20"/>
    </location>
</feature>
<sequence>MLQLPLVLQVAAMLLGALTAGGTGRTQDLPQWLSGGFPSLQPPLEPSQPPLEPSQRHLEPSQPPQQPSIEGGVSRNVTAVVGMTATLACRVNNIGSKTAPTVPHLPRLTPALHLSEPETVIAGGPDVYINVGSRLVLTCLVKFTPESPAFIFWYHDRKLVSYERTRSSSSSISSSSSHASRSRGEGEALEVSMERGEVTTSSLLVQAARQSHSGRYTCTPANSRPASVNVHVLQGT</sequence>
<feature type="compositionally biased region" description="Pro residues" evidence="1">
    <location>
        <begin position="40"/>
        <end position="52"/>
    </location>
</feature>
<accession>A0AAW0U0U6</accession>
<feature type="compositionally biased region" description="Low complexity" evidence="1">
    <location>
        <begin position="167"/>
        <end position="179"/>
    </location>
</feature>
<dbReference type="InterPro" id="IPR003599">
    <property type="entry name" value="Ig_sub"/>
</dbReference>
<dbReference type="GO" id="GO:0050808">
    <property type="term" value="P:synapse organization"/>
    <property type="evidence" value="ECO:0007669"/>
    <property type="project" value="TreeGrafter"/>
</dbReference>
<reference evidence="4 5" key="1">
    <citation type="submission" date="2023-03" db="EMBL/GenBank/DDBJ databases">
        <title>High-quality genome of Scylla paramamosain provides insights in environmental adaptation.</title>
        <authorList>
            <person name="Zhang L."/>
        </authorList>
    </citation>
    <scope>NUCLEOTIDE SEQUENCE [LARGE SCALE GENOMIC DNA]</scope>
    <source>
        <strain evidence="4">LZ_2023a</strain>
        <tissue evidence="4">Muscle</tissue>
    </source>
</reference>
<dbReference type="GO" id="GO:0032589">
    <property type="term" value="C:neuron projection membrane"/>
    <property type="evidence" value="ECO:0007669"/>
    <property type="project" value="TreeGrafter"/>
</dbReference>
<proteinExistence type="predicted"/>
<dbReference type="InterPro" id="IPR013783">
    <property type="entry name" value="Ig-like_fold"/>
</dbReference>
<dbReference type="PANTHER" id="PTHR23279">
    <property type="entry name" value="DEFECTIVE PROBOSCIS EXTENSION RESPONSE DPR -RELATED"/>
    <property type="match status" value="1"/>
</dbReference>
<feature type="domain" description="Ig-like" evidence="3">
    <location>
        <begin position="117"/>
        <end position="229"/>
    </location>
</feature>
<feature type="region of interest" description="Disordered" evidence="1">
    <location>
        <begin position="165"/>
        <end position="193"/>
    </location>
</feature>
<gene>
    <name evidence="4" type="ORF">O3P69_014643</name>
</gene>
<evidence type="ECO:0000259" key="3">
    <source>
        <dbReference type="PROSITE" id="PS50835"/>
    </source>
</evidence>
<dbReference type="SUPFAM" id="SSF48726">
    <property type="entry name" value="Immunoglobulin"/>
    <property type="match status" value="1"/>
</dbReference>
<feature type="compositionally biased region" description="Basic and acidic residues" evidence="1">
    <location>
        <begin position="182"/>
        <end position="193"/>
    </location>
</feature>
<feature type="chain" id="PRO_5043889381" description="Ig-like domain-containing protein" evidence="2">
    <location>
        <begin position="21"/>
        <end position="236"/>
    </location>
</feature>
<evidence type="ECO:0000256" key="2">
    <source>
        <dbReference type="SAM" id="SignalP"/>
    </source>
</evidence>
<dbReference type="InterPro" id="IPR036179">
    <property type="entry name" value="Ig-like_dom_sf"/>
</dbReference>
<evidence type="ECO:0000256" key="1">
    <source>
        <dbReference type="SAM" id="MobiDB-lite"/>
    </source>
</evidence>
<dbReference type="SMART" id="SM00409">
    <property type="entry name" value="IG"/>
    <property type="match status" value="1"/>
</dbReference>